<accession>A0A812NL47</accession>
<evidence type="ECO:0000313" key="4">
    <source>
        <dbReference type="Proteomes" id="UP000604046"/>
    </source>
</evidence>
<evidence type="ECO:0000313" key="3">
    <source>
        <dbReference type="EMBL" id="CAE7297439.1"/>
    </source>
</evidence>
<sequence>MTGTAPREMKEEADPKKAPQGGPEDGKKKSFKRYVLLGVGAVLALVAAYVYKKGGKEELMSITRETLLSLQSLRDYGAFGYVAFILAFVTMLTLCLPGTMAWCPVM</sequence>
<keyword evidence="2" id="KW-0472">Membrane</keyword>
<keyword evidence="2" id="KW-0812">Transmembrane</keyword>
<keyword evidence="2" id="KW-1133">Transmembrane helix</keyword>
<gene>
    <name evidence="3" type="primary">uvsH</name>
    <name evidence="3" type="ORF">SNAT2548_LOCUS15660</name>
</gene>
<reference evidence="3" key="1">
    <citation type="submission" date="2021-02" db="EMBL/GenBank/DDBJ databases">
        <authorList>
            <person name="Dougan E. K."/>
            <person name="Rhodes N."/>
            <person name="Thang M."/>
            <person name="Chan C."/>
        </authorList>
    </citation>
    <scope>NUCLEOTIDE SEQUENCE</scope>
</reference>
<name>A0A812NL47_9DINO</name>
<proteinExistence type="predicted"/>
<feature type="transmembrane region" description="Helical" evidence="2">
    <location>
        <begin position="78"/>
        <end position="103"/>
    </location>
</feature>
<organism evidence="3 4">
    <name type="scientific">Symbiodinium natans</name>
    <dbReference type="NCBI Taxonomy" id="878477"/>
    <lineage>
        <taxon>Eukaryota</taxon>
        <taxon>Sar</taxon>
        <taxon>Alveolata</taxon>
        <taxon>Dinophyceae</taxon>
        <taxon>Suessiales</taxon>
        <taxon>Symbiodiniaceae</taxon>
        <taxon>Symbiodinium</taxon>
    </lineage>
</organism>
<feature type="region of interest" description="Disordered" evidence="1">
    <location>
        <begin position="1"/>
        <end position="28"/>
    </location>
</feature>
<feature type="transmembrane region" description="Helical" evidence="2">
    <location>
        <begin position="34"/>
        <end position="51"/>
    </location>
</feature>
<protein>
    <submittedName>
        <fullName evidence="3">UvsH protein</fullName>
    </submittedName>
</protein>
<evidence type="ECO:0000256" key="1">
    <source>
        <dbReference type="SAM" id="MobiDB-lite"/>
    </source>
</evidence>
<comment type="caution">
    <text evidence="3">The sequence shown here is derived from an EMBL/GenBank/DDBJ whole genome shotgun (WGS) entry which is preliminary data.</text>
</comment>
<feature type="compositionally biased region" description="Basic and acidic residues" evidence="1">
    <location>
        <begin position="7"/>
        <end position="17"/>
    </location>
</feature>
<dbReference type="AlphaFoldDB" id="A0A812NL47"/>
<keyword evidence="4" id="KW-1185">Reference proteome</keyword>
<evidence type="ECO:0000256" key="2">
    <source>
        <dbReference type="SAM" id="Phobius"/>
    </source>
</evidence>
<dbReference type="EMBL" id="CAJNDS010002035">
    <property type="protein sequence ID" value="CAE7297439.1"/>
    <property type="molecule type" value="Genomic_DNA"/>
</dbReference>
<dbReference type="Proteomes" id="UP000604046">
    <property type="component" value="Unassembled WGS sequence"/>
</dbReference>